<dbReference type="PANTHER" id="PTHR43701:SF2">
    <property type="entry name" value="MEMBRANE TRANSPORTER PROTEIN YJNA-RELATED"/>
    <property type="match status" value="1"/>
</dbReference>
<evidence type="ECO:0000256" key="5">
    <source>
        <dbReference type="ARBA" id="ARBA00023136"/>
    </source>
</evidence>
<evidence type="ECO:0000256" key="3">
    <source>
        <dbReference type="ARBA" id="ARBA00022692"/>
    </source>
</evidence>
<protein>
    <recommendedName>
        <fullName evidence="6">Probable membrane transporter protein</fullName>
    </recommendedName>
</protein>
<dbReference type="PANTHER" id="PTHR43701">
    <property type="entry name" value="MEMBRANE TRANSPORTER PROTEIN MJ0441-RELATED"/>
    <property type="match status" value="1"/>
</dbReference>
<comment type="caution">
    <text evidence="7">The sequence shown here is derived from an EMBL/GenBank/DDBJ whole genome shotgun (WGS) entry which is preliminary data.</text>
</comment>
<dbReference type="EMBL" id="PVTZ01000001">
    <property type="protein sequence ID" value="PRZ17414.1"/>
    <property type="molecule type" value="Genomic_DNA"/>
</dbReference>
<dbReference type="InterPro" id="IPR051598">
    <property type="entry name" value="TSUP/Inactive_protease-like"/>
</dbReference>
<keyword evidence="4 6" id="KW-1133">Transmembrane helix</keyword>
<evidence type="ECO:0000256" key="1">
    <source>
        <dbReference type="ARBA" id="ARBA00004141"/>
    </source>
</evidence>
<proteinExistence type="inferred from homology"/>
<keyword evidence="8" id="KW-1185">Reference proteome</keyword>
<keyword evidence="5 6" id="KW-0472">Membrane</keyword>
<reference evidence="7 8" key="1">
    <citation type="submission" date="2018-03" db="EMBL/GenBank/DDBJ databases">
        <title>Genomic Encyclopedia of Archaeal and Bacterial Type Strains, Phase II (KMG-II): from individual species to whole genera.</title>
        <authorList>
            <person name="Goeker M."/>
        </authorList>
    </citation>
    <scope>NUCLEOTIDE SEQUENCE [LARGE SCALE GENOMIC DNA]</scope>
    <source>
        <strain evidence="7 8">RHA1</strain>
    </source>
</reference>
<organism evidence="7 8">
    <name type="scientific">Laceyella sediminis</name>
    <dbReference type="NCBI Taxonomy" id="573074"/>
    <lineage>
        <taxon>Bacteria</taxon>
        <taxon>Bacillati</taxon>
        <taxon>Bacillota</taxon>
        <taxon>Bacilli</taxon>
        <taxon>Bacillales</taxon>
        <taxon>Thermoactinomycetaceae</taxon>
        <taxon>Laceyella</taxon>
    </lineage>
</organism>
<evidence type="ECO:0000256" key="2">
    <source>
        <dbReference type="ARBA" id="ARBA00009142"/>
    </source>
</evidence>
<comment type="subcellular location">
    <subcellularLocation>
        <location evidence="6">Cell membrane</location>
        <topology evidence="6">Multi-pass membrane protein</topology>
    </subcellularLocation>
    <subcellularLocation>
        <location evidence="1">Membrane</location>
        <topology evidence="1">Multi-pass membrane protein</topology>
    </subcellularLocation>
</comment>
<evidence type="ECO:0000256" key="6">
    <source>
        <dbReference type="RuleBase" id="RU363041"/>
    </source>
</evidence>
<dbReference type="InterPro" id="IPR002781">
    <property type="entry name" value="TM_pro_TauE-like"/>
</dbReference>
<name>A0ABX5EUC6_9BACL</name>
<sequence>MLTVSFTGFIVGLLVGLTGMGGGLLMTPLLILLYGFSPTMAVGTDLIYVAVTKAVGSFQHFR</sequence>
<dbReference type="Pfam" id="PF01925">
    <property type="entry name" value="TauE"/>
    <property type="match status" value="1"/>
</dbReference>
<evidence type="ECO:0000256" key="4">
    <source>
        <dbReference type="ARBA" id="ARBA00022989"/>
    </source>
</evidence>
<gene>
    <name evidence="7" type="ORF">CLV36_101519</name>
</gene>
<evidence type="ECO:0000313" key="8">
    <source>
        <dbReference type="Proteomes" id="UP000238836"/>
    </source>
</evidence>
<evidence type="ECO:0000313" key="7">
    <source>
        <dbReference type="EMBL" id="PRZ17414.1"/>
    </source>
</evidence>
<dbReference type="Proteomes" id="UP000238836">
    <property type="component" value="Unassembled WGS sequence"/>
</dbReference>
<comment type="similarity">
    <text evidence="2 6">Belongs to the 4-toluene sulfonate uptake permease (TSUP) (TC 2.A.102) family.</text>
</comment>
<keyword evidence="3 6" id="KW-0812">Transmembrane</keyword>
<feature type="transmembrane region" description="Helical" evidence="6">
    <location>
        <begin position="6"/>
        <end position="34"/>
    </location>
</feature>
<accession>A0ABX5EUC6</accession>
<keyword evidence="6" id="KW-1003">Cell membrane</keyword>